<evidence type="ECO:0000313" key="2">
    <source>
        <dbReference type="EMBL" id="OEK09745.1"/>
    </source>
</evidence>
<sequence>MKNILVVHYSQSGQLTEIVNNIAMPLNNSKNINIVHHQIEMETPFAFPWKKKDFLNAFPESFLQIPSKIKPIPEAILNQKFDLVILGYSVWYLSPSIPTSSFLRTQEAKQLLANTPVITVIGCRNMWIMAQEKVKGLLKACHSKLVGNIALVDRHINHISVITIVQWMFTGEKKKYLGIFPKPGVSQKDIDESSRFGNTILNHINNNNLEDLQKNLVKEKAVIVKPFLVLADKRANILFNKWAKLIYSKGSVNTDKRTIWIKMFNYYLLFAIWVIAPIVFILFLLTYLPLSGVIKKNKKYYSSVEIK</sequence>
<accession>A0A1E5TEE6</accession>
<organism evidence="2 3">
    <name type="scientific">Flavivirga aquatica</name>
    <dbReference type="NCBI Taxonomy" id="1849968"/>
    <lineage>
        <taxon>Bacteria</taxon>
        <taxon>Pseudomonadati</taxon>
        <taxon>Bacteroidota</taxon>
        <taxon>Flavobacteriia</taxon>
        <taxon>Flavobacteriales</taxon>
        <taxon>Flavobacteriaceae</taxon>
        <taxon>Flavivirga</taxon>
    </lineage>
</organism>
<keyword evidence="1" id="KW-1133">Transmembrane helix</keyword>
<dbReference type="Proteomes" id="UP000095713">
    <property type="component" value="Unassembled WGS sequence"/>
</dbReference>
<evidence type="ECO:0000313" key="3">
    <source>
        <dbReference type="Proteomes" id="UP000095713"/>
    </source>
</evidence>
<dbReference type="EMBL" id="MDJD01000007">
    <property type="protein sequence ID" value="OEK09745.1"/>
    <property type="molecule type" value="Genomic_DNA"/>
</dbReference>
<feature type="transmembrane region" description="Helical" evidence="1">
    <location>
        <begin position="266"/>
        <end position="290"/>
    </location>
</feature>
<evidence type="ECO:0000256" key="1">
    <source>
        <dbReference type="SAM" id="Phobius"/>
    </source>
</evidence>
<name>A0A1E5TEE6_9FLAO</name>
<reference evidence="2 3" key="1">
    <citation type="submission" date="2016-05" db="EMBL/GenBank/DDBJ databases">
        <title>Draft Genome Sequence of Algibacter sp. Strain SK-16 Isolated from the Surface Water of Aburatsubo Inlet.</title>
        <authorList>
            <person name="Wong S.-K."/>
            <person name="Yoshizawa S."/>
            <person name="Nakajima Y."/>
            <person name="Ogura Y."/>
            <person name="Tetsuya H."/>
            <person name="Hamasaki K."/>
        </authorList>
    </citation>
    <scope>NUCLEOTIDE SEQUENCE [LARGE SCALE GENOMIC DNA]</scope>
    <source>
        <strain evidence="2 3">SK-16</strain>
    </source>
</reference>
<protein>
    <submittedName>
        <fullName evidence="2">Dialkylresorcinol condensing enzyme DarA</fullName>
    </submittedName>
</protein>
<keyword evidence="1" id="KW-0472">Membrane</keyword>
<dbReference type="SUPFAM" id="SSF52218">
    <property type="entry name" value="Flavoproteins"/>
    <property type="match status" value="1"/>
</dbReference>
<dbReference type="OrthoDB" id="4547866at2"/>
<comment type="caution">
    <text evidence="2">The sequence shown here is derived from an EMBL/GenBank/DDBJ whole genome shotgun (WGS) entry which is preliminary data.</text>
</comment>
<keyword evidence="1" id="KW-0812">Transmembrane</keyword>
<dbReference type="RefSeq" id="WP_069829177.1">
    <property type="nucleotide sequence ID" value="NZ_MDJD01000007.1"/>
</dbReference>
<dbReference type="InterPro" id="IPR029039">
    <property type="entry name" value="Flavoprotein-like_sf"/>
</dbReference>
<dbReference type="AlphaFoldDB" id="A0A1E5TEE6"/>
<dbReference type="Gene3D" id="3.40.50.360">
    <property type="match status" value="1"/>
</dbReference>
<keyword evidence="3" id="KW-1185">Reference proteome</keyword>
<proteinExistence type="predicted"/>
<dbReference type="STRING" id="1849968.A8C32_12995"/>
<gene>
    <name evidence="2" type="ORF">A8C32_12995</name>
</gene>